<feature type="coiled-coil region" evidence="1">
    <location>
        <begin position="392"/>
        <end position="423"/>
    </location>
</feature>
<protein>
    <recommendedName>
        <fullName evidence="5">Vezatin</fullName>
    </recommendedName>
</protein>
<dbReference type="EMBL" id="JAFCMP010000141">
    <property type="protein sequence ID" value="KAG5185150.1"/>
    <property type="molecule type" value="Genomic_DNA"/>
</dbReference>
<dbReference type="AlphaFoldDB" id="A0A835Z505"/>
<evidence type="ECO:0000256" key="1">
    <source>
        <dbReference type="SAM" id="Coils"/>
    </source>
</evidence>
<evidence type="ECO:0000313" key="3">
    <source>
        <dbReference type="EMBL" id="KAG5185150.1"/>
    </source>
</evidence>
<feature type="region of interest" description="Disordered" evidence="2">
    <location>
        <begin position="298"/>
        <end position="319"/>
    </location>
</feature>
<proteinExistence type="predicted"/>
<evidence type="ECO:0008006" key="5">
    <source>
        <dbReference type="Google" id="ProtNLM"/>
    </source>
</evidence>
<dbReference type="Proteomes" id="UP000664859">
    <property type="component" value="Unassembled WGS sequence"/>
</dbReference>
<feature type="coiled-coil region" evidence="1">
    <location>
        <begin position="257"/>
        <end position="288"/>
    </location>
</feature>
<reference evidence="3" key="1">
    <citation type="submission" date="2021-02" db="EMBL/GenBank/DDBJ databases">
        <title>First Annotated Genome of the Yellow-green Alga Tribonema minus.</title>
        <authorList>
            <person name="Mahan K.M."/>
        </authorList>
    </citation>
    <scope>NUCLEOTIDE SEQUENCE</scope>
    <source>
        <strain evidence="3">UTEX B ZZ1240</strain>
    </source>
</reference>
<name>A0A835Z505_9STRA</name>
<comment type="caution">
    <text evidence="3">The sequence shown here is derived from an EMBL/GenBank/DDBJ whole genome shotgun (WGS) entry which is preliminary data.</text>
</comment>
<keyword evidence="4" id="KW-1185">Reference proteome</keyword>
<sequence length="425" mass="45215">MYGDSEATERENRQLAHHQDALYEDDGFDQWGSVHFDEIDAEDDDAGPPEGLYDEYLGASTAVAFHGRGSTTAIAAVLVHAQQQQHEAEAAAAALANVVATNLQLQAVSPWVPMEDGPEEPLLLHAAAAGLTAAMACWAALQVPLRVWRALLRRRDRRTAAAQALRNRFAVLERNGGPAADMQLLVAECRLHKRLPESDVAAMQGAADLCSLRERAHALCERASAALQRVQRLVLDSGDEQLHALSTGGGGGAPVPLAALARELSEMIAQCREREAQLTDEVVLLEAREHSRRRCASTAAALDDSSADDRASRPTLPALPHASALLTRAPSVGAGEAGGPLAALTGSTAAAEEALECGRRYVSAHLRGHSLRSAEAALRRARALRLFDGADAAAAAAAARRLVAELRAARQRSDEQLRQLIADVS</sequence>
<evidence type="ECO:0000256" key="2">
    <source>
        <dbReference type="SAM" id="MobiDB-lite"/>
    </source>
</evidence>
<keyword evidence="1" id="KW-0175">Coiled coil</keyword>
<accession>A0A835Z505</accession>
<evidence type="ECO:0000313" key="4">
    <source>
        <dbReference type="Proteomes" id="UP000664859"/>
    </source>
</evidence>
<gene>
    <name evidence="3" type="ORF">JKP88DRAFT_313118</name>
</gene>
<organism evidence="3 4">
    <name type="scientific">Tribonema minus</name>
    <dbReference type="NCBI Taxonomy" id="303371"/>
    <lineage>
        <taxon>Eukaryota</taxon>
        <taxon>Sar</taxon>
        <taxon>Stramenopiles</taxon>
        <taxon>Ochrophyta</taxon>
        <taxon>PX clade</taxon>
        <taxon>Xanthophyceae</taxon>
        <taxon>Tribonematales</taxon>
        <taxon>Tribonemataceae</taxon>
        <taxon>Tribonema</taxon>
    </lineage>
</organism>